<dbReference type="Proteomes" id="UP000278673">
    <property type="component" value="Unassembled WGS sequence"/>
</dbReference>
<reference evidence="2 3" key="1">
    <citation type="submission" date="2018-10" db="EMBL/GenBank/DDBJ databases">
        <title>Isolation, diversity and antifungal activity of actinobacteria from wheat.</title>
        <authorList>
            <person name="Han C."/>
        </authorList>
    </citation>
    <scope>NUCLEOTIDE SEQUENCE [LARGE SCALE GENOMIC DNA]</scope>
    <source>
        <strain evidence="2 3">NEAU-YY642</strain>
    </source>
</reference>
<feature type="compositionally biased region" description="Pro residues" evidence="1">
    <location>
        <begin position="150"/>
        <end position="163"/>
    </location>
</feature>
<proteinExistence type="predicted"/>
<dbReference type="AlphaFoldDB" id="A0A3M2MAC0"/>
<sequence length="171" mass="19232">MGYAPDFELYDNVGRDSEQIRSHRTGEPTEADQQRWARRWLRERPATAAAEQTTAAWRQRVADCTTVEQLHEVFRSALRDADEVSERFREMLLDIASWGPDEQGQASTHDRWAHHAVVTTADQLSDLAEDMHFLLGTLAVDLQRAAKHPAPAPPSPAVAPEPPTRSEGRGR</sequence>
<gene>
    <name evidence="2" type="ORF">EBN88_00430</name>
</gene>
<name>A0A3M2MAC0_9ACTN</name>
<organism evidence="2 3">
    <name type="scientific">Streptomyces triticirhizae</name>
    <dbReference type="NCBI Taxonomy" id="2483353"/>
    <lineage>
        <taxon>Bacteria</taxon>
        <taxon>Bacillati</taxon>
        <taxon>Actinomycetota</taxon>
        <taxon>Actinomycetes</taxon>
        <taxon>Kitasatosporales</taxon>
        <taxon>Streptomycetaceae</taxon>
        <taxon>Streptomyces</taxon>
    </lineage>
</organism>
<keyword evidence="3" id="KW-1185">Reference proteome</keyword>
<evidence type="ECO:0000256" key="1">
    <source>
        <dbReference type="SAM" id="MobiDB-lite"/>
    </source>
</evidence>
<evidence type="ECO:0000313" key="2">
    <source>
        <dbReference type="EMBL" id="RMI46734.1"/>
    </source>
</evidence>
<protein>
    <submittedName>
        <fullName evidence="2">Uncharacterized protein</fullName>
    </submittedName>
</protein>
<accession>A0A3M2MAC0</accession>
<dbReference type="EMBL" id="RFFJ01000001">
    <property type="protein sequence ID" value="RMI46734.1"/>
    <property type="molecule type" value="Genomic_DNA"/>
</dbReference>
<evidence type="ECO:0000313" key="3">
    <source>
        <dbReference type="Proteomes" id="UP000278673"/>
    </source>
</evidence>
<feature type="region of interest" description="Disordered" evidence="1">
    <location>
        <begin position="145"/>
        <end position="171"/>
    </location>
</feature>
<comment type="caution">
    <text evidence="2">The sequence shown here is derived from an EMBL/GenBank/DDBJ whole genome shotgun (WGS) entry which is preliminary data.</text>
</comment>